<reference evidence="2" key="3">
    <citation type="journal article" date="2021" name="World Allergy Organ. J.">
        <title>Chromosome-level assembly of Dermatophagoides farinae genome and transcriptome reveals two novel allergens Der f 37 and Der f 39.</title>
        <authorList>
            <person name="Chen J."/>
            <person name="Cai Z."/>
            <person name="Fan D."/>
            <person name="Hu J."/>
            <person name="Hou Y."/>
            <person name="He Y."/>
            <person name="Zhang Z."/>
            <person name="Zhao Z."/>
            <person name="Gao P."/>
            <person name="Hu W."/>
            <person name="Sun J."/>
            <person name="Li J."/>
            <person name="Ji K."/>
        </authorList>
    </citation>
    <scope>NUCLEOTIDE SEQUENCE</scope>
    <source>
        <strain evidence="2">JKM2019</strain>
    </source>
</reference>
<gene>
    <name evidence="3" type="ORF">DERF_005167</name>
    <name evidence="2" type="ORF">HUG17_3762</name>
</gene>
<reference evidence="3" key="1">
    <citation type="submission" date="2013-05" db="EMBL/GenBank/DDBJ databases">
        <authorList>
            <person name="Yim A.K.Y."/>
            <person name="Chan T.F."/>
            <person name="Ji K.M."/>
            <person name="Liu X.Y."/>
            <person name="Zhou J.W."/>
            <person name="Li R.Q."/>
            <person name="Yang K.Y."/>
            <person name="Li J."/>
            <person name="Li M."/>
            <person name="Law P.T.W."/>
            <person name="Wu Y.L."/>
            <person name="Cai Z.L."/>
            <person name="Qin H."/>
            <person name="Bao Y."/>
            <person name="Leung R.K.K."/>
            <person name="Ng P.K.S."/>
            <person name="Zou J."/>
            <person name="Zhong X.J."/>
            <person name="Ran P.X."/>
            <person name="Zhong N.S."/>
            <person name="Liu Z.G."/>
            <person name="Tsui S.K.W."/>
        </authorList>
    </citation>
    <scope>NUCLEOTIDE SEQUENCE</scope>
    <source>
        <strain evidence="3">Derf</strain>
        <tissue evidence="3">Whole organism</tissue>
    </source>
</reference>
<keyword evidence="1" id="KW-0812">Transmembrane</keyword>
<keyword evidence="1" id="KW-0472">Membrane</keyword>
<evidence type="ECO:0000313" key="4">
    <source>
        <dbReference type="Proteomes" id="UP000790347"/>
    </source>
</evidence>
<accession>A0A922L5X4</accession>
<feature type="transmembrane region" description="Helical" evidence="1">
    <location>
        <begin position="220"/>
        <end position="239"/>
    </location>
</feature>
<evidence type="ECO:0000313" key="2">
    <source>
        <dbReference type="EMBL" id="KAH7639729.1"/>
    </source>
</evidence>
<evidence type="ECO:0000313" key="3">
    <source>
        <dbReference type="EMBL" id="KAH9521516.1"/>
    </source>
</evidence>
<organism evidence="3 4">
    <name type="scientific">Dermatophagoides farinae</name>
    <name type="common">American house dust mite</name>
    <dbReference type="NCBI Taxonomy" id="6954"/>
    <lineage>
        <taxon>Eukaryota</taxon>
        <taxon>Metazoa</taxon>
        <taxon>Ecdysozoa</taxon>
        <taxon>Arthropoda</taxon>
        <taxon>Chelicerata</taxon>
        <taxon>Arachnida</taxon>
        <taxon>Acari</taxon>
        <taxon>Acariformes</taxon>
        <taxon>Sarcoptiformes</taxon>
        <taxon>Astigmata</taxon>
        <taxon>Psoroptidia</taxon>
        <taxon>Analgoidea</taxon>
        <taxon>Pyroglyphidae</taxon>
        <taxon>Dermatophagoidinae</taxon>
        <taxon>Dermatophagoides</taxon>
    </lineage>
</organism>
<sequence length="426" mass="51004">MLLSMNYVNNILITTYRWCWPNTRQYFKQIDPFINGIIEQNEQIIRYHKYFLIYLLSSSIRFLLLYILPLSKHYRIIIFDLSQFLRLTAEGNLIFMVVLFTMVYMYRYFFLPNNCRLNSTIVDIILEKRKDFIIKSKSVSPLAMDWSNYLQNKMRIHVIRRNFEICMSVSLILYSQHYITTQVQMNWSEFFNPAYTPLFGIIKIVITEIVALMALIDSLLVFNMIELLFTFMLCFYWLISCEYDRIANRIEYEPLEMISHRLLGKFLRQNIQLFIFADHVFRSYSAIFLAYLACFLPVNLYQISLIVRIYHMDQEMDLSQCLFLMSCILTQCMGMFGIHYVCTQYSKRIHTNGIRRLILVDTVKSFASFGSHWKLCSQIEKFHTKNRYGVSYGKFGVISVTGFVRFLLIYCKLMMMIFKIQMHTKY</sequence>
<dbReference type="Proteomes" id="UP000790347">
    <property type="component" value="Unassembled WGS sequence"/>
</dbReference>
<feature type="transmembrane region" description="Helical" evidence="1">
    <location>
        <begin position="395"/>
        <end position="418"/>
    </location>
</feature>
<feature type="transmembrane region" description="Helical" evidence="1">
    <location>
        <begin position="194"/>
        <end position="213"/>
    </location>
</feature>
<feature type="transmembrane region" description="Helical" evidence="1">
    <location>
        <begin position="51"/>
        <end position="71"/>
    </location>
</feature>
<evidence type="ECO:0000256" key="1">
    <source>
        <dbReference type="SAM" id="Phobius"/>
    </source>
</evidence>
<comment type="caution">
    <text evidence="3">The sequence shown here is derived from an EMBL/GenBank/DDBJ whole genome shotgun (WGS) entry which is preliminary data.</text>
</comment>
<protein>
    <submittedName>
        <fullName evidence="3">Uncharacterized protein</fullName>
    </submittedName>
</protein>
<keyword evidence="1" id="KW-1133">Transmembrane helix</keyword>
<reference evidence="3" key="4">
    <citation type="journal article" date="2022" name="Res Sq">
        <title>Comparative Genomics Reveals Insights into the Divergent Evolution of Astigmatic Mites and Household Pest Adaptations.</title>
        <authorList>
            <person name="Xiong Q."/>
            <person name="Wan A.T.-Y."/>
            <person name="Liu X.-Y."/>
            <person name="Fung C.S.-H."/>
            <person name="Xiao X."/>
            <person name="Malainual N."/>
            <person name="Hou J."/>
            <person name="Wang L."/>
            <person name="Wang M."/>
            <person name="Yang K."/>
            <person name="Cui Y."/>
            <person name="Leung E."/>
            <person name="Nong W."/>
            <person name="Shin S.-K."/>
            <person name="Au S."/>
            <person name="Jeong K.Y."/>
            <person name="Chew F.T."/>
            <person name="Hui J."/>
            <person name="Leung T.F."/>
            <person name="Tungtrongchitr A."/>
            <person name="Zhong N."/>
            <person name="Liu Z."/>
            <person name="Tsui S."/>
        </authorList>
    </citation>
    <scope>NUCLEOTIDE SEQUENCE</scope>
    <source>
        <strain evidence="3">Derf</strain>
        <tissue evidence="3">Whole organism</tissue>
    </source>
</reference>
<feature type="transmembrane region" description="Helical" evidence="1">
    <location>
        <begin position="322"/>
        <end position="341"/>
    </location>
</feature>
<keyword evidence="4" id="KW-1185">Reference proteome</keyword>
<proteinExistence type="predicted"/>
<feature type="transmembrane region" description="Helical" evidence="1">
    <location>
        <begin position="288"/>
        <end position="310"/>
    </location>
</feature>
<reference evidence="2" key="2">
    <citation type="submission" date="2020-06" db="EMBL/GenBank/DDBJ databases">
        <authorList>
            <person name="Ji K."/>
            <person name="Li J."/>
        </authorList>
    </citation>
    <scope>NUCLEOTIDE SEQUENCE</scope>
    <source>
        <strain evidence="2">JKM2019</strain>
        <tissue evidence="2">Whole body</tissue>
    </source>
</reference>
<dbReference type="EMBL" id="ASGP02000002">
    <property type="protein sequence ID" value="KAH9521516.1"/>
    <property type="molecule type" value="Genomic_DNA"/>
</dbReference>
<dbReference type="AlphaFoldDB" id="A0A922L5X4"/>
<dbReference type="EMBL" id="SDOV01000007">
    <property type="protein sequence ID" value="KAH7639729.1"/>
    <property type="molecule type" value="Genomic_DNA"/>
</dbReference>
<name>A0A922L5X4_DERFA</name>
<dbReference type="Proteomes" id="UP000828236">
    <property type="component" value="Unassembled WGS sequence"/>
</dbReference>
<feature type="transmembrane region" description="Helical" evidence="1">
    <location>
        <begin position="91"/>
        <end position="110"/>
    </location>
</feature>